<organism evidence="2 3">
    <name type="scientific">Araneus ventricosus</name>
    <name type="common">Orbweaver spider</name>
    <name type="synonym">Epeira ventricosa</name>
    <dbReference type="NCBI Taxonomy" id="182803"/>
    <lineage>
        <taxon>Eukaryota</taxon>
        <taxon>Metazoa</taxon>
        <taxon>Ecdysozoa</taxon>
        <taxon>Arthropoda</taxon>
        <taxon>Chelicerata</taxon>
        <taxon>Arachnida</taxon>
        <taxon>Araneae</taxon>
        <taxon>Araneomorphae</taxon>
        <taxon>Entelegynae</taxon>
        <taxon>Araneoidea</taxon>
        <taxon>Araneidae</taxon>
        <taxon>Araneus</taxon>
    </lineage>
</organism>
<gene>
    <name evidence="2" type="ORF">AVEN_130378_1</name>
</gene>
<keyword evidence="3" id="KW-1185">Reference proteome</keyword>
<keyword evidence="1" id="KW-0812">Transmembrane</keyword>
<sequence length="191" mass="22283">MLFTSTITIIMASDTLMKPTYSFFIDFEKNVFWISVCFIVIQMIHIYQYAFPVFVGIMCGFFYYEFREIFQFRKDLKSKSSSLNRDDIFIEYENVYIAVSTGAPLYQLVQNAVSLPCFFFLCTQLTVMFYSIASFVLTWKEYVSAPHLCEFVMIIIFAPLSVVGTVLCGSRIHTQYQKTQATILLLKDRFI</sequence>
<reference evidence="2 3" key="1">
    <citation type="journal article" date="2019" name="Sci. Rep.">
        <title>Orb-weaving spider Araneus ventricosus genome elucidates the spidroin gene catalogue.</title>
        <authorList>
            <person name="Kono N."/>
            <person name="Nakamura H."/>
            <person name="Ohtoshi R."/>
            <person name="Moran D.A.P."/>
            <person name="Shinohara A."/>
            <person name="Yoshida Y."/>
            <person name="Fujiwara M."/>
            <person name="Mori M."/>
            <person name="Tomita M."/>
            <person name="Arakawa K."/>
        </authorList>
    </citation>
    <scope>NUCLEOTIDE SEQUENCE [LARGE SCALE GENOMIC DNA]</scope>
</reference>
<evidence type="ECO:0000313" key="2">
    <source>
        <dbReference type="EMBL" id="GBL90277.1"/>
    </source>
</evidence>
<feature type="transmembrane region" description="Helical" evidence="1">
    <location>
        <begin position="31"/>
        <end position="64"/>
    </location>
</feature>
<proteinExistence type="predicted"/>
<accession>A0A4Y2BEU4</accession>
<protein>
    <submittedName>
        <fullName evidence="2">Uncharacterized protein</fullName>
    </submittedName>
</protein>
<dbReference type="EMBL" id="BGPR01000070">
    <property type="protein sequence ID" value="GBL90277.1"/>
    <property type="molecule type" value="Genomic_DNA"/>
</dbReference>
<evidence type="ECO:0000313" key="3">
    <source>
        <dbReference type="Proteomes" id="UP000499080"/>
    </source>
</evidence>
<dbReference type="OrthoDB" id="6421446at2759"/>
<evidence type="ECO:0000256" key="1">
    <source>
        <dbReference type="SAM" id="Phobius"/>
    </source>
</evidence>
<keyword evidence="1" id="KW-1133">Transmembrane helix</keyword>
<keyword evidence="1" id="KW-0472">Membrane</keyword>
<feature type="transmembrane region" description="Helical" evidence="1">
    <location>
        <begin position="151"/>
        <end position="169"/>
    </location>
</feature>
<dbReference type="AlphaFoldDB" id="A0A4Y2BEU4"/>
<name>A0A4Y2BEU4_ARAVE</name>
<comment type="caution">
    <text evidence="2">The sequence shown here is derived from an EMBL/GenBank/DDBJ whole genome shotgun (WGS) entry which is preliminary data.</text>
</comment>
<feature type="transmembrane region" description="Helical" evidence="1">
    <location>
        <begin position="117"/>
        <end position="139"/>
    </location>
</feature>
<dbReference type="Proteomes" id="UP000499080">
    <property type="component" value="Unassembled WGS sequence"/>
</dbReference>